<dbReference type="GO" id="GO:0005634">
    <property type="term" value="C:nucleus"/>
    <property type="evidence" value="ECO:0007669"/>
    <property type="project" value="UniProtKB-SubCell"/>
</dbReference>
<keyword evidence="12" id="KW-1185">Reference proteome</keyword>
<dbReference type="InterPro" id="IPR050636">
    <property type="entry name" value="C2H2-ZF_domain-containing"/>
</dbReference>
<evidence type="ECO:0000256" key="4">
    <source>
        <dbReference type="ARBA" id="ARBA00022771"/>
    </source>
</evidence>
<keyword evidence="8" id="KW-0539">Nucleus</keyword>
<dbReference type="PANTHER" id="PTHR47772:SF13">
    <property type="entry name" value="GASTRULA ZINC FINGER PROTEIN XLCGF49.1-LIKE-RELATED"/>
    <property type="match status" value="1"/>
</dbReference>
<dbReference type="Gene3D" id="3.30.160.60">
    <property type="entry name" value="Classic Zinc Finger"/>
    <property type="match status" value="5"/>
</dbReference>
<reference evidence="11 12" key="1">
    <citation type="submission" date="2018-03" db="EMBL/GenBank/DDBJ databases">
        <title>Finding Nemo's genes: A chromosome-scale reference assembly of the genome of the orange clownfish Amphiprion percula.</title>
        <authorList>
            <person name="Lehmann R."/>
        </authorList>
    </citation>
    <scope>NUCLEOTIDE SEQUENCE</scope>
</reference>
<feature type="domain" description="C2H2-type" evidence="10">
    <location>
        <begin position="40"/>
        <end position="67"/>
    </location>
</feature>
<keyword evidence="4 9" id="KW-0863">Zinc-finger</keyword>
<sequence>SDQRDSSAANFLFYFENTTAKIFEDVATLKTHIKTHIPIYHCDKCDKKYSSKAALIVHQRIHTGELPYLCSHCGRGFRSSNMLQLHVRTHTGDRRYTCHICGKTSVQHLARHMRMHRGEKNYLCSECGKTFLSSGELRLHTRYHTGERPYTCKHCGKSFTAKCHLMSTVLPLMCKGSPQMQRFPQPGRRRHP</sequence>
<evidence type="ECO:0000256" key="5">
    <source>
        <dbReference type="ARBA" id="ARBA00022833"/>
    </source>
</evidence>
<keyword evidence="6" id="KW-0805">Transcription regulation</keyword>
<evidence type="ECO:0000259" key="10">
    <source>
        <dbReference type="PROSITE" id="PS50157"/>
    </source>
</evidence>
<keyword evidence="7" id="KW-0804">Transcription</keyword>
<keyword evidence="3" id="KW-0677">Repeat</keyword>
<dbReference type="PROSITE" id="PS50157">
    <property type="entry name" value="ZINC_FINGER_C2H2_2"/>
    <property type="match status" value="4"/>
</dbReference>
<proteinExistence type="predicted"/>
<dbReference type="Ensembl" id="ENSAPET00000027870.1">
    <property type="protein sequence ID" value="ENSAPEP00000027147.1"/>
    <property type="gene ID" value="ENSAPEG00000019295.1"/>
</dbReference>
<evidence type="ECO:0000256" key="8">
    <source>
        <dbReference type="ARBA" id="ARBA00023242"/>
    </source>
</evidence>
<dbReference type="OMA" id="ANERPHI"/>
<dbReference type="FunFam" id="3.30.160.60:FF:001325">
    <property type="entry name" value="zinc finger protein 200"/>
    <property type="match status" value="1"/>
</dbReference>
<evidence type="ECO:0000256" key="7">
    <source>
        <dbReference type="ARBA" id="ARBA00023163"/>
    </source>
</evidence>
<reference evidence="11" key="2">
    <citation type="submission" date="2025-08" db="UniProtKB">
        <authorList>
            <consortium name="Ensembl"/>
        </authorList>
    </citation>
    <scope>IDENTIFICATION</scope>
</reference>
<dbReference type="GO" id="GO:0008270">
    <property type="term" value="F:zinc ion binding"/>
    <property type="evidence" value="ECO:0007669"/>
    <property type="project" value="UniProtKB-KW"/>
</dbReference>
<evidence type="ECO:0000256" key="3">
    <source>
        <dbReference type="ARBA" id="ARBA00022737"/>
    </source>
</evidence>
<dbReference type="InterPro" id="IPR036236">
    <property type="entry name" value="Znf_C2H2_sf"/>
</dbReference>
<dbReference type="PROSITE" id="PS00028">
    <property type="entry name" value="ZINC_FINGER_C2H2_1"/>
    <property type="match status" value="3"/>
</dbReference>
<evidence type="ECO:0000256" key="9">
    <source>
        <dbReference type="PROSITE-ProRule" id="PRU00042"/>
    </source>
</evidence>
<organism evidence="11 12">
    <name type="scientific">Amphiprion percula</name>
    <name type="common">Orange clownfish</name>
    <name type="synonym">Lutjanus percula</name>
    <dbReference type="NCBI Taxonomy" id="161767"/>
    <lineage>
        <taxon>Eukaryota</taxon>
        <taxon>Metazoa</taxon>
        <taxon>Chordata</taxon>
        <taxon>Craniata</taxon>
        <taxon>Vertebrata</taxon>
        <taxon>Euteleostomi</taxon>
        <taxon>Actinopterygii</taxon>
        <taxon>Neopterygii</taxon>
        <taxon>Teleostei</taxon>
        <taxon>Neoteleostei</taxon>
        <taxon>Acanthomorphata</taxon>
        <taxon>Ovalentaria</taxon>
        <taxon>Pomacentridae</taxon>
        <taxon>Amphiprion</taxon>
    </lineage>
</organism>
<evidence type="ECO:0000256" key="2">
    <source>
        <dbReference type="ARBA" id="ARBA00022723"/>
    </source>
</evidence>
<evidence type="ECO:0000256" key="6">
    <source>
        <dbReference type="ARBA" id="ARBA00023015"/>
    </source>
</evidence>
<feature type="domain" description="C2H2-type" evidence="10">
    <location>
        <begin position="122"/>
        <end position="149"/>
    </location>
</feature>
<keyword evidence="2" id="KW-0479">Metal-binding</keyword>
<comment type="subcellular location">
    <subcellularLocation>
        <location evidence="1">Nucleus</location>
    </subcellularLocation>
</comment>
<reference evidence="11" key="3">
    <citation type="submission" date="2025-09" db="UniProtKB">
        <authorList>
            <consortium name="Ensembl"/>
        </authorList>
    </citation>
    <scope>IDENTIFICATION</scope>
</reference>
<dbReference type="Pfam" id="PF00096">
    <property type="entry name" value="zf-C2H2"/>
    <property type="match status" value="3"/>
</dbReference>
<accession>A0A3P8TVM5</accession>
<keyword evidence="5" id="KW-0862">Zinc</keyword>
<dbReference type="SMART" id="SM00355">
    <property type="entry name" value="ZnF_C2H2"/>
    <property type="match status" value="4"/>
</dbReference>
<protein>
    <recommendedName>
        <fullName evidence="10">C2H2-type domain-containing protein</fullName>
    </recommendedName>
</protein>
<dbReference type="FunFam" id="3.30.160.60:FF:002343">
    <property type="entry name" value="Zinc finger protein 33A"/>
    <property type="match status" value="2"/>
</dbReference>
<dbReference type="AlphaFoldDB" id="A0A3P8TVM5"/>
<evidence type="ECO:0000313" key="12">
    <source>
        <dbReference type="Proteomes" id="UP000265080"/>
    </source>
</evidence>
<dbReference type="Proteomes" id="UP000265080">
    <property type="component" value="Chromosome 21"/>
</dbReference>
<feature type="domain" description="C2H2-type" evidence="10">
    <location>
        <begin position="68"/>
        <end position="95"/>
    </location>
</feature>
<dbReference type="STRING" id="161767.ENSAPEP00000027147"/>
<dbReference type="PANTHER" id="PTHR47772">
    <property type="entry name" value="ZINC FINGER PROTEIN 200"/>
    <property type="match status" value="1"/>
</dbReference>
<dbReference type="InterPro" id="IPR013087">
    <property type="entry name" value="Znf_C2H2_type"/>
</dbReference>
<name>A0A3P8TVM5_AMPPE</name>
<dbReference type="FunFam" id="3.30.160.60:FF:000870">
    <property type="entry name" value="zinc finger protein 197 isoform X1"/>
    <property type="match status" value="1"/>
</dbReference>
<evidence type="ECO:0000313" key="11">
    <source>
        <dbReference type="Ensembl" id="ENSAPEP00000027147.1"/>
    </source>
</evidence>
<evidence type="ECO:0000256" key="1">
    <source>
        <dbReference type="ARBA" id="ARBA00004123"/>
    </source>
</evidence>
<dbReference type="GeneTree" id="ENSGT01030000234576"/>
<feature type="domain" description="C2H2-type" evidence="10">
    <location>
        <begin position="96"/>
        <end position="121"/>
    </location>
</feature>
<dbReference type="SUPFAM" id="SSF57667">
    <property type="entry name" value="beta-beta-alpha zinc fingers"/>
    <property type="match status" value="3"/>
</dbReference>